<gene>
    <name evidence="2" type="ORF">EWB00_001531</name>
</gene>
<dbReference type="InterPro" id="IPR034113">
    <property type="entry name" value="SCP_GAPR1-like"/>
</dbReference>
<dbReference type="InterPro" id="IPR014044">
    <property type="entry name" value="CAP_dom"/>
</dbReference>
<protein>
    <submittedName>
        <fullName evidence="2">Golgi-associated plant pathogenesis-related protein isoform 1</fullName>
    </submittedName>
</protein>
<organism evidence="2 3">
    <name type="scientific">Schistosoma japonicum</name>
    <name type="common">Blood fluke</name>
    <dbReference type="NCBI Taxonomy" id="6182"/>
    <lineage>
        <taxon>Eukaryota</taxon>
        <taxon>Metazoa</taxon>
        <taxon>Spiralia</taxon>
        <taxon>Lophotrochozoa</taxon>
        <taxon>Platyhelminthes</taxon>
        <taxon>Trematoda</taxon>
        <taxon>Digenea</taxon>
        <taxon>Strigeidida</taxon>
        <taxon>Schistosomatoidea</taxon>
        <taxon>Schistosomatidae</taxon>
        <taxon>Schistosoma</taxon>
    </lineage>
</organism>
<dbReference type="SMART" id="SM00198">
    <property type="entry name" value="SCP"/>
    <property type="match status" value="1"/>
</dbReference>
<dbReference type="InterPro" id="IPR035940">
    <property type="entry name" value="CAP_sf"/>
</dbReference>
<sequence>MTKTKINMTVNDTRQQDKIELQTLNQICLKENNRLRYLHNSPKLRLSNRLMKSAQLHSEHLHELRQLQQLTDLECGQNMALIIGEKNYKIAGLNAVRAWYKQSENYDYNEHNQEFKGYFTQMIWRKTDKVGFGFTKSATGNTFFVVGHYLPIGNKYSDYKDNVLPKIEGADVTVSTNNTSKFLEKNSNKLQQSCFRGHCVII</sequence>
<keyword evidence="3" id="KW-1185">Reference proteome</keyword>
<accession>A0A4Z2DFA8</accession>
<dbReference type="SUPFAM" id="SSF55797">
    <property type="entry name" value="PR-1-like"/>
    <property type="match status" value="1"/>
</dbReference>
<feature type="domain" description="SCP" evidence="1">
    <location>
        <begin position="23"/>
        <end position="157"/>
    </location>
</feature>
<dbReference type="Proteomes" id="UP000311919">
    <property type="component" value="Unassembled WGS sequence"/>
</dbReference>
<dbReference type="Pfam" id="PF00188">
    <property type="entry name" value="CAP"/>
    <property type="match status" value="1"/>
</dbReference>
<dbReference type="PRINTS" id="PR00837">
    <property type="entry name" value="V5TPXLIKE"/>
</dbReference>
<dbReference type="InterPro" id="IPR001283">
    <property type="entry name" value="CRISP-related"/>
</dbReference>
<reference evidence="2 3" key="1">
    <citation type="submission" date="2019-03" db="EMBL/GenBank/DDBJ databases">
        <title>An improved genome assembly of the fluke Schistosoma japonicum.</title>
        <authorList>
            <person name="Hu W."/>
            <person name="Luo F."/>
            <person name="Yin M."/>
            <person name="Mo X."/>
            <person name="Sun C."/>
            <person name="Wu Q."/>
            <person name="Zhu B."/>
            <person name="Xiang M."/>
            <person name="Wang J."/>
            <person name="Wang Y."/>
            <person name="Zhang T."/>
            <person name="Xu B."/>
            <person name="Zheng H."/>
            <person name="Feng Z."/>
        </authorList>
    </citation>
    <scope>NUCLEOTIDE SEQUENCE [LARGE SCALE GENOMIC DNA]</scope>
    <source>
        <strain evidence="2">HuSjv2</strain>
        <tissue evidence="2">Worms</tissue>
    </source>
</reference>
<dbReference type="CDD" id="cd05382">
    <property type="entry name" value="CAP_GAPR1-like"/>
    <property type="match status" value="1"/>
</dbReference>
<dbReference type="Gene3D" id="3.40.33.10">
    <property type="entry name" value="CAP"/>
    <property type="match status" value="1"/>
</dbReference>
<comment type="caution">
    <text evidence="2">The sequence shown here is derived from an EMBL/GenBank/DDBJ whole genome shotgun (WGS) entry which is preliminary data.</text>
</comment>
<evidence type="ECO:0000259" key="1">
    <source>
        <dbReference type="SMART" id="SM00198"/>
    </source>
</evidence>
<dbReference type="AlphaFoldDB" id="A0A4Z2DFA8"/>
<dbReference type="OrthoDB" id="337038at2759"/>
<dbReference type="EMBL" id="SKCS01000153">
    <property type="protein sequence ID" value="TNN15183.1"/>
    <property type="molecule type" value="Genomic_DNA"/>
</dbReference>
<name>A0A4Z2DFA8_SCHJA</name>
<evidence type="ECO:0000313" key="3">
    <source>
        <dbReference type="Proteomes" id="UP000311919"/>
    </source>
</evidence>
<evidence type="ECO:0000313" key="2">
    <source>
        <dbReference type="EMBL" id="TNN15183.1"/>
    </source>
</evidence>
<proteinExistence type="predicted"/>
<dbReference type="PANTHER" id="PTHR10334">
    <property type="entry name" value="CYSTEINE-RICH SECRETORY PROTEIN-RELATED"/>
    <property type="match status" value="1"/>
</dbReference>